<organism evidence="3 4">
    <name type="scientific">Corynebacterium canis</name>
    <dbReference type="NCBI Taxonomy" id="679663"/>
    <lineage>
        <taxon>Bacteria</taxon>
        <taxon>Bacillati</taxon>
        <taxon>Actinomycetota</taxon>
        <taxon>Actinomycetes</taxon>
        <taxon>Mycobacteriales</taxon>
        <taxon>Corynebacteriaceae</taxon>
        <taxon>Corynebacterium</taxon>
    </lineage>
</organism>
<dbReference type="AlphaFoldDB" id="A0A5C5UFT1"/>
<feature type="domain" description="DUF306" evidence="2">
    <location>
        <begin position="40"/>
        <end position="152"/>
    </location>
</feature>
<evidence type="ECO:0000313" key="4">
    <source>
        <dbReference type="Proteomes" id="UP000320791"/>
    </source>
</evidence>
<proteinExistence type="predicted"/>
<feature type="chain" id="PRO_5038379559" evidence="1">
    <location>
        <begin position="31"/>
        <end position="164"/>
    </location>
</feature>
<dbReference type="EMBL" id="VOHM01000012">
    <property type="protein sequence ID" value="TWT25521.1"/>
    <property type="molecule type" value="Genomic_DNA"/>
</dbReference>
<dbReference type="OrthoDB" id="4412202at2"/>
<evidence type="ECO:0000256" key="1">
    <source>
        <dbReference type="SAM" id="SignalP"/>
    </source>
</evidence>
<dbReference type="Pfam" id="PF03724">
    <property type="entry name" value="META"/>
    <property type="match status" value="1"/>
</dbReference>
<dbReference type="Gene3D" id="2.40.128.270">
    <property type="match status" value="1"/>
</dbReference>
<name>A0A5C5UFT1_9CORY</name>
<dbReference type="InterPro" id="IPR038670">
    <property type="entry name" value="HslJ-like_sf"/>
</dbReference>
<accession>A0A5C5UFT1</accession>
<evidence type="ECO:0000259" key="2">
    <source>
        <dbReference type="Pfam" id="PF03724"/>
    </source>
</evidence>
<keyword evidence="4" id="KW-1185">Reference proteome</keyword>
<sequence>MGAQLPGVPAMTVCRTGFLCCTVAFTTALAGCSAAQPEVINSTWQITNVYTNPETPSGLPDSVAGTATMVFGDSTVAGFTGCAPFQGRVSFTKDGAAVKPSEANHVEFHDMEIHEADCTGKERFFHDALADMLHGGFSMSRDGEDLILTTDGEDVDRPGIRLVD</sequence>
<keyword evidence="1" id="KW-0732">Signal</keyword>
<protein>
    <submittedName>
        <fullName evidence="3">META domain-containing protein</fullName>
    </submittedName>
</protein>
<gene>
    <name evidence="3" type="ORF">FRX94_06850</name>
</gene>
<dbReference type="InterPro" id="IPR005184">
    <property type="entry name" value="DUF306_Meta_HslJ"/>
</dbReference>
<reference evidence="3 4" key="1">
    <citation type="submission" date="2019-08" db="EMBL/GenBank/DDBJ databases">
        <authorList>
            <person name="Lei W."/>
        </authorList>
    </citation>
    <scope>NUCLEOTIDE SEQUENCE [LARGE SCALE GENOMIC DNA]</scope>
    <source>
        <strain evidence="3 4">CCUG 58627</strain>
    </source>
</reference>
<dbReference type="Proteomes" id="UP000320791">
    <property type="component" value="Unassembled WGS sequence"/>
</dbReference>
<feature type="signal peptide" evidence="1">
    <location>
        <begin position="1"/>
        <end position="30"/>
    </location>
</feature>
<comment type="caution">
    <text evidence="3">The sequence shown here is derived from an EMBL/GenBank/DDBJ whole genome shotgun (WGS) entry which is preliminary data.</text>
</comment>
<evidence type="ECO:0000313" key="3">
    <source>
        <dbReference type="EMBL" id="TWT25521.1"/>
    </source>
</evidence>